<evidence type="ECO:0000313" key="3">
    <source>
        <dbReference type="Proteomes" id="UP000460272"/>
    </source>
</evidence>
<organism evidence="2 3">
    <name type="scientific">Trebonia kvetii</name>
    <dbReference type="NCBI Taxonomy" id="2480626"/>
    <lineage>
        <taxon>Bacteria</taxon>
        <taxon>Bacillati</taxon>
        <taxon>Actinomycetota</taxon>
        <taxon>Actinomycetes</taxon>
        <taxon>Streptosporangiales</taxon>
        <taxon>Treboniaceae</taxon>
        <taxon>Trebonia</taxon>
    </lineage>
</organism>
<feature type="compositionally biased region" description="Basic and acidic residues" evidence="1">
    <location>
        <begin position="28"/>
        <end position="38"/>
    </location>
</feature>
<sequence length="95" mass="10652">MIETVSERNTETVPTLSQPKAGSSAAARRKDRESECDPKGPVMKAPNPASVQMLIAFNALNYRVYEGTVPEAVVRRRRKRDKAARISRRQNRGRA</sequence>
<dbReference type="AlphaFoldDB" id="A0A6P2BQI6"/>
<feature type="region of interest" description="Disordered" evidence="1">
    <location>
        <begin position="1"/>
        <end position="46"/>
    </location>
</feature>
<reference evidence="2 3" key="1">
    <citation type="submission" date="2018-11" db="EMBL/GenBank/DDBJ databases">
        <title>Trebonia kvetii gen.nov., sp.nov., a novel acidophilic actinobacterium, and proposal of the new actinobacterial family Treboniaceae fam. nov.</title>
        <authorList>
            <person name="Rapoport D."/>
            <person name="Sagova-Mareckova M."/>
            <person name="Sedlacek I."/>
            <person name="Provaznik J."/>
            <person name="Kralova S."/>
            <person name="Pavlinic D."/>
            <person name="Benes V."/>
            <person name="Kopecky J."/>
        </authorList>
    </citation>
    <scope>NUCLEOTIDE SEQUENCE [LARGE SCALE GENOMIC DNA]</scope>
    <source>
        <strain evidence="2 3">15Tr583</strain>
    </source>
</reference>
<feature type="compositionally biased region" description="Basic and acidic residues" evidence="1">
    <location>
        <begin position="1"/>
        <end position="10"/>
    </location>
</feature>
<dbReference type="EMBL" id="RPFW01000007">
    <property type="protein sequence ID" value="TVZ01230.1"/>
    <property type="molecule type" value="Genomic_DNA"/>
</dbReference>
<proteinExistence type="predicted"/>
<gene>
    <name evidence="2" type="ORF">EAS64_33670</name>
</gene>
<evidence type="ECO:0000256" key="1">
    <source>
        <dbReference type="SAM" id="MobiDB-lite"/>
    </source>
</evidence>
<accession>A0A6P2BQI6</accession>
<evidence type="ECO:0000313" key="2">
    <source>
        <dbReference type="EMBL" id="TVZ01230.1"/>
    </source>
</evidence>
<feature type="region of interest" description="Disordered" evidence="1">
    <location>
        <begin position="75"/>
        <end position="95"/>
    </location>
</feature>
<comment type="caution">
    <text evidence="2">The sequence shown here is derived from an EMBL/GenBank/DDBJ whole genome shotgun (WGS) entry which is preliminary data.</text>
</comment>
<name>A0A6P2BQI6_9ACTN</name>
<feature type="compositionally biased region" description="Polar residues" evidence="1">
    <location>
        <begin position="11"/>
        <end position="21"/>
    </location>
</feature>
<protein>
    <submittedName>
        <fullName evidence="2">Uncharacterized protein</fullName>
    </submittedName>
</protein>
<keyword evidence="3" id="KW-1185">Reference proteome</keyword>
<dbReference type="Proteomes" id="UP000460272">
    <property type="component" value="Unassembled WGS sequence"/>
</dbReference>